<accession>S3J3M3</accession>
<proteinExistence type="predicted"/>
<dbReference type="HOGENOM" id="CLU_3059792_0_0_6"/>
<sequence>MNVINWGVIFLPNSGHFFFAPWRGVQFHQMVTFAQLTDFFILRSFFQGRCSPA</sequence>
<dbReference type="STRING" id="566551.HMPREF0201_00169"/>
<dbReference type="EMBL" id="ATDT01000003">
    <property type="protein sequence ID" value="EPF20443.1"/>
    <property type="molecule type" value="Genomic_DNA"/>
</dbReference>
<organism evidence="1 2">
    <name type="scientific">Cedecea davisae DSM 4568</name>
    <dbReference type="NCBI Taxonomy" id="566551"/>
    <lineage>
        <taxon>Bacteria</taxon>
        <taxon>Pseudomonadati</taxon>
        <taxon>Pseudomonadota</taxon>
        <taxon>Gammaproteobacteria</taxon>
        <taxon>Enterobacterales</taxon>
        <taxon>Enterobacteriaceae</taxon>
        <taxon>Cedecea</taxon>
    </lineage>
</organism>
<gene>
    <name evidence="1" type="ORF">HMPREF0201_00169</name>
</gene>
<name>S3J3M3_9ENTR</name>
<dbReference type="Proteomes" id="UP000014585">
    <property type="component" value="Unassembled WGS sequence"/>
</dbReference>
<comment type="caution">
    <text evidence="1">The sequence shown here is derived from an EMBL/GenBank/DDBJ whole genome shotgun (WGS) entry which is preliminary data.</text>
</comment>
<protein>
    <submittedName>
        <fullName evidence="1">Uncharacterized protein</fullName>
    </submittedName>
</protein>
<reference evidence="1 2" key="1">
    <citation type="submission" date="2013-04" db="EMBL/GenBank/DDBJ databases">
        <authorList>
            <person name="Weinstock G."/>
            <person name="Sodergren E."/>
            <person name="Lobos E.A."/>
            <person name="Fulton L."/>
            <person name="Fulton R."/>
            <person name="Courtney L."/>
            <person name="Fronick C."/>
            <person name="O'Laughlin M."/>
            <person name="Godfrey J."/>
            <person name="Wilson R.M."/>
            <person name="Miner T."/>
            <person name="Farmer C."/>
            <person name="Delehaunty K."/>
            <person name="Cordes M."/>
            <person name="Minx P."/>
            <person name="Tomlinson C."/>
            <person name="Chen J."/>
            <person name="Wollam A."/>
            <person name="Pepin K.H."/>
            <person name="Palsikar V.B."/>
            <person name="Zhang X."/>
            <person name="Suruliraj S."/>
            <person name="Perna N.T."/>
            <person name="Plunkett G."/>
            <person name="Warren W."/>
            <person name="Mitreva M."/>
            <person name="Mardis E.R."/>
            <person name="Wilson R.K."/>
        </authorList>
    </citation>
    <scope>NUCLEOTIDE SEQUENCE [LARGE SCALE GENOMIC DNA]</scope>
    <source>
        <strain evidence="1 2">DSM 4568</strain>
    </source>
</reference>
<evidence type="ECO:0000313" key="2">
    <source>
        <dbReference type="Proteomes" id="UP000014585"/>
    </source>
</evidence>
<dbReference type="AlphaFoldDB" id="S3J3M3"/>
<dbReference type="PATRIC" id="fig|566551.4.peg.151"/>
<evidence type="ECO:0000313" key="1">
    <source>
        <dbReference type="EMBL" id="EPF20443.1"/>
    </source>
</evidence>